<dbReference type="RefSeq" id="WP_061166308.1">
    <property type="nucleotide sequence ID" value="NZ_FCOA02000002.1"/>
</dbReference>
<evidence type="ECO:0000313" key="2">
    <source>
        <dbReference type="Proteomes" id="UP000054851"/>
    </source>
</evidence>
<dbReference type="SUPFAM" id="SSF53067">
    <property type="entry name" value="Actin-like ATPase domain"/>
    <property type="match status" value="1"/>
</dbReference>
<dbReference type="Gene3D" id="1.10.10.10">
    <property type="entry name" value="Winged helix-like DNA-binding domain superfamily/Winged helix DNA-binding domain"/>
    <property type="match status" value="1"/>
</dbReference>
<dbReference type="InterPro" id="IPR036388">
    <property type="entry name" value="WH-like_DNA-bd_sf"/>
</dbReference>
<organism evidence="1 2">
    <name type="scientific">Caballeronia hypogeia</name>
    <dbReference type="NCBI Taxonomy" id="1777140"/>
    <lineage>
        <taxon>Bacteria</taxon>
        <taxon>Pseudomonadati</taxon>
        <taxon>Pseudomonadota</taxon>
        <taxon>Betaproteobacteria</taxon>
        <taxon>Burkholderiales</taxon>
        <taxon>Burkholderiaceae</taxon>
        <taxon>Caballeronia</taxon>
    </lineage>
</organism>
<proteinExistence type="predicted"/>
<dbReference type="Pfam" id="PF00480">
    <property type="entry name" value="ROK"/>
    <property type="match status" value="1"/>
</dbReference>
<dbReference type="SUPFAM" id="SSF46785">
    <property type="entry name" value="Winged helix' DNA-binding domain"/>
    <property type="match status" value="1"/>
</dbReference>
<dbReference type="InterPro" id="IPR000600">
    <property type="entry name" value="ROK"/>
</dbReference>
<dbReference type="Gene3D" id="3.30.420.40">
    <property type="match status" value="2"/>
</dbReference>
<dbReference type="Proteomes" id="UP000054851">
    <property type="component" value="Unassembled WGS sequence"/>
</dbReference>
<comment type="caution">
    <text evidence="1">The sequence shown here is derived from an EMBL/GenBank/DDBJ whole genome shotgun (WGS) entry which is preliminary data.</text>
</comment>
<name>A0A157ZK17_9BURK</name>
<sequence length="390" mass="41790">MSNKQSRHQHGYNGPRVRDLNRALVLEAIRQEPGIARADIAAATRLTAATITNIVAALIGEGAVEESVDREVRTTGQPVRSLRIIADYASTIGLHFDHEFATGVLVDVAGNVIHQVRQQLSVEDPERAVGVLAKIHDSLSRHPRRGGNLLGVGVSVMGPIDNQRGLVCQSAEYPAWREFGFRDALAKRIDSEIHIENNGTAAGLGEYWFGDGQRLGSYIHVFIGNGLGGALLMNRRAVRGLTGNGCEIGHVNAYKDGKPCFCGARGCLETVVSLRGLAHALGRDHAGELDLSALGERPNKALMQWIEQAGADLGRVLASVSNIVDVTDIVINGMLPPALLGQLIERARSSAAEYEMNGRPGRLALHRGRADSEVSAALGAATMPLYSNLF</sequence>
<protein>
    <submittedName>
        <fullName evidence="1">Transcriptional regulator</fullName>
    </submittedName>
</protein>
<evidence type="ECO:0000313" key="1">
    <source>
        <dbReference type="EMBL" id="SAK45853.1"/>
    </source>
</evidence>
<dbReference type="InterPro" id="IPR043129">
    <property type="entry name" value="ATPase_NBD"/>
</dbReference>
<dbReference type="EMBL" id="FCOA02000002">
    <property type="protein sequence ID" value="SAK45853.1"/>
    <property type="molecule type" value="Genomic_DNA"/>
</dbReference>
<dbReference type="InterPro" id="IPR036390">
    <property type="entry name" value="WH_DNA-bd_sf"/>
</dbReference>
<reference evidence="1" key="1">
    <citation type="submission" date="2016-01" db="EMBL/GenBank/DDBJ databases">
        <authorList>
            <person name="Peeters C."/>
        </authorList>
    </citation>
    <scope>NUCLEOTIDE SEQUENCE</scope>
    <source>
        <strain evidence="1">LMG 29322</strain>
    </source>
</reference>
<accession>A0A157ZK17</accession>
<dbReference type="STRING" id="1777140.AWB79_01048"/>
<gene>
    <name evidence="1" type="ORF">AWB79_01048</name>
</gene>
<dbReference type="PANTHER" id="PTHR18964">
    <property type="entry name" value="ROK (REPRESSOR, ORF, KINASE) FAMILY"/>
    <property type="match status" value="1"/>
</dbReference>
<dbReference type="AlphaFoldDB" id="A0A157ZK17"/>
<dbReference type="OrthoDB" id="8595273at2"/>
<dbReference type="PANTHER" id="PTHR18964:SF173">
    <property type="entry name" value="GLUCOKINASE"/>
    <property type="match status" value="1"/>
</dbReference>
<keyword evidence="2" id="KW-1185">Reference proteome</keyword>